<organism evidence="3">
    <name type="scientific">Fervidicoccus fontis</name>
    <dbReference type="NCBI Taxonomy" id="683846"/>
    <lineage>
        <taxon>Archaea</taxon>
        <taxon>Thermoproteota</taxon>
        <taxon>Thermoprotei</taxon>
        <taxon>Fervidicoccales</taxon>
        <taxon>Fervidicoccaceae</taxon>
        <taxon>Fervidicoccus</taxon>
    </lineage>
</organism>
<evidence type="ECO:0000256" key="1">
    <source>
        <dbReference type="SAM" id="Phobius"/>
    </source>
</evidence>
<dbReference type="SUPFAM" id="SSF53448">
    <property type="entry name" value="Nucleotide-diphospho-sugar transferases"/>
    <property type="match status" value="1"/>
</dbReference>
<feature type="transmembrane region" description="Helical" evidence="1">
    <location>
        <begin position="256"/>
        <end position="283"/>
    </location>
</feature>
<keyword evidence="1" id="KW-1133">Transmembrane helix</keyword>
<reference evidence="3" key="1">
    <citation type="journal article" date="2020" name="mSystems">
        <title>Genome- and Community-Level Interaction Insights into Carbon Utilization and Element Cycling Functions of Hydrothermarchaeota in Hydrothermal Sediment.</title>
        <authorList>
            <person name="Zhou Z."/>
            <person name="Liu Y."/>
            <person name="Xu W."/>
            <person name="Pan J."/>
            <person name="Luo Z.H."/>
            <person name="Li M."/>
        </authorList>
    </citation>
    <scope>NUCLEOTIDE SEQUENCE [LARGE SCALE GENOMIC DNA]</scope>
    <source>
        <strain evidence="3">SpSt-1259</strain>
    </source>
</reference>
<keyword evidence="1" id="KW-0812">Transmembrane</keyword>
<feature type="transmembrane region" description="Helical" evidence="1">
    <location>
        <begin position="226"/>
        <end position="250"/>
    </location>
</feature>
<dbReference type="InterPro" id="IPR001173">
    <property type="entry name" value="Glyco_trans_2-like"/>
</dbReference>
<sequence length="304" mass="34337">MLDEVTVIIPTKNEREGISRVIEEVKGVGIKPNRIIVVDGNSKDGTPELAKELGAKVIQQKGDGKADAVKQGLEEADTKYALVMDGDGTYPAKHIPELLEKARKEECGLVLGVRREGRENIGILNRFGNWILNRIFNFYFGVGLNDILTGMYLIDREKLKGSLFEMKGFSIEAELVSYFTGVGEKVCEVPIEYRSRLGEKKLKVWHGILIGRDIIRLAWRYSPVSFIFFLSSVLLIPGILIGAYVAYYYFLYDINYYVKGIAAITITSSGFIAFLLGILSLYLKRMEIRLKKMIESLSREMRES</sequence>
<dbReference type="PANTHER" id="PTHR48090">
    <property type="entry name" value="UNDECAPRENYL-PHOSPHATE 4-DEOXY-4-FORMAMIDO-L-ARABINOSE TRANSFERASE-RELATED"/>
    <property type="match status" value="1"/>
</dbReference>
<dbReference type="Proteomes" id="UP000885664">
    <property type="component" value="Unassembled WGS sequence"/>
</dbReference>
<comment type="caution">
    <text evidence="3">The sequence shown here is derived from an EMBL/GenBank/DDBJ whole genome shotgun (WGS) entry which is preliminary data.</text>
</comment>
<gene>
    <name evidence="3" type="ORF">ENO36_01330</name>
</gene>
<proteinExistence type="predicted"/>
<dbReference type="Gene3D" id="3.90.550.10">
    <property type="entry name" value="Spore Coat Polysaccharide Biosynthesis Protein SpsA, Chain A"/>
    <property type="match status" value="1"/>
</dbReference>
<dbReference type="InterPro" id="IPR050256">
    <property type="entry name" value="Glycosyltransferase_2"/>
</dbReference>
<accession>A0A7C2UQE5</accession>
<dbReference type="InterPro" id="IPR029044">
    <property type="entry name" value="Nucleotide-diphossugar_trans"/>
</dbReference>
<evidence type="ECO:0000259" key="2">
    <source>
        <dbReference type="Pfam" id="PF00535"/>
    </source>
</evidence>
<dbReference type="PANTHER" id="PTHR48090:SF7">
    <property type="entry name" value="RFBJ PROTEIN"/>
    <property type="match status" value="1"/>
</dbReference>
<dbReference type="CDD" id="cd04179">
    <property type="entry name" value="DPM_DPG-synthase_like"/>
    <property type="match status" value="1"/>
</dbReference>
<keyword evidence="1" id="KW-0472">Membrane</keyword>
<dbReference type="EMBL" id="DSFE01000036">
    <property type="protein sequence ID" value="HEU97485.1"/>
    <property type="molecule type" value="Genomic_DNA"/>
</dbReference>
<name>A0A7C2UQE5_9CREN</name>
<dbReference type="AlphaFoldDB" id="A0A7C2UQE5"/>
<protein>
    <submittedName>
        <fullName evidence="3">Glycosyltransferase</fullName>
    </submittedName>
</protein>
<feature type="domain" description="Glycosyltransferase 2-like" evidence="2">
    <location>
        <begin position="6"/>
        <end position="139"/>
    </location>
</feature>
<dbReference type="Pfam" id="PF00535">
    <property type="entry name" value="Glycos_transf_2"/>
    <property type="match status" value="1"/>
</dbReference>
<evidence type="ECO:0000313" key="3">
    <source>
        <dbReference type="EMBL" id="HEU97485.1"/>
    </source>
</evidence>